<dbReference type="Proteomes" id="UP000654482">
    <property type="component" value="Unassembled WGS sequence"/>
</dbReference>
<protein>
    <submittedName>
        <fullName evidence="2">Uncharacterized protein</fullName>
    </submittedName>
</protein>
<reference evidence="2" key="1">
    <citation type="submission" date="2020-10" db="EMBL/GenBank/DDBJ databases">
        <authorList>
            <person name="Castelo-Branco R."/>
            <person name="Eusebio N."/>
            <person name="Adriana R."/>
            <person name="Vieira A."/>
            <person name="Brugerolle De Fraissinette N."/>
            <person name="Rezende De Castro R."/>
            <person name="Schneider M.P."/>
            <person name="Vasconcelos V."/>
            <person name="Leao P.N."/>
        </authorList>
    </citation>
    <scope>NUCLEOTIDE SEQUENCE</scope>
    <source>
        <strain evidence="2">LEGE 07157</strain>
    </source>
</reference>
<keyword evidence="1" id="KW-0812">Transmembrane</keyword>
<name>A0A8J7J170_9CYAN</name>
<feature type="transmembrane region" description="Helical" evidence="1">
    <location>
        <begin position="143"/>
        <end position="159"/>
    </location>
</feature>
<evidence type="ECO:0000313" key="2">
    <source>
        <dbReference type="EMBL" id="MBE9115549.1"/>
    </source>
</evidence>
<feature type="transmembrane region" description="Helical" evidence="1">
    <location>
        <begin position="12"/>
        <end position="30"/>
    </location>
</feature>
<proteinExistence type="predicted"/>
<organism evidence="2 3">
    <name type="scientific">Lusitaniella coriacea LEGE 07157</name>
    <dbReference type="NCBI Taxonomy" id="945747"/>
    <lineage>
        <taxon>Bacteria</taxon>
        <taxon>Bacillati</taxon>
        <taxon>Cyanobacteriota</taxon>
        <taxon>Cyanophyceae</taxon>
        <taxon>Spirulinales</taxon>
        <taxon>Lusitaniellaceae</taxon>
        <taxon>Lusitaniella</taxon>
    </lineage>
</organism>
<accession>A0A8J7J170</accession>
<keyword evidence="1" id="KW-1133">Transmembrane helix</keyword>
<feature type="transmembrane region" description="Helical" evidence="1">
    <location>
        <begin position="102"/>
        <end position="123"/>
    </location>
</feature>
<dbReference type="EMBL" id="JADEWZ010000007">
    <property type="protein sequence ID" value="MBE9115549.1"/>
    <property type="molecule type" value="Genomic_DNA"/>
</dbReference>
<keyword evidence="1" id="KW-0472">Membrane</keyword>
<sequence length="223" mass="25910">MSQEDRFIENSTAIFYFISFFCGIFFILTIKSSSRWYQILPWVSLICFLDEVGFGERMFGFSTYIMGYHTDGLHDIFGFARNLVKQFLIFQKEQLAKNHYNLLVGFLSILFFGLIGYIGLFIFKNRRKYIQGTQNFIKTHPPYFFVLWGLGLGIVSIFFDELLLKLLDTWEFGSFLEELIEMNAALSFMFAVFAIKSHMKNKVNSAKHKSKIEPISVSSSSSN</sequence>
<dbReference type="AlphaFoldDB" id="A0A8J7J170"/>
<evidence type="ECO:0000256" key="1">
    <source>
        <dbReference type="SAM" id="Phobius"/>
    </source>
</evidence>
<gene>
    <name evidence="2" type="ORF">IQ249_06520</name>
</gene>
<evidence type="ECO:0000313" key="3">
    <source>
        <dbReference type="Proteomes" id="UP000654482"/>
    </source>
</evidence>
<dbReference type="RefSeq" id="WP_194028638.1">
    <property type="nucleotide sequence ID" value="NZ_JADEWZ010000007.1"/>
</dbReference>
<keyword evidence="3" id="KW-1185">Reference proteome</keyword>
<comment type="caution">
    <text evidence="2">The sequence shown here is derived from an EMBL/GenBank/DDBJ whole genome shotgun (WGS) entry which is preliminary data.</text>
</comment>
<feature type="transmembrane region" description="Helical" evidence="1">
    <location>
        <begin position="179"/>
        <end position="195"/>
    </location>
</feature>